<dbReference type="RefSeq" id="WP_090921058.1">
    <property type="nucleotide sequence ID" value="NZ_CP016180.1"/>
</dbReference>
<dbReference type="Pfam" id="PF14112">
    <property type="entry name" value="DUF4284"/>
    <property type="match status" value="1"/>
</dbReference>
<dbReference type="AlphaFoldDB" id="A0A1H7VWE9"/>
<reference evidence="2" key="2">
    <citation type="submission" date="2016-10" db="EMBL/GenBank/DDBJ databases">
        <authorList>
            <person name="de Groot N.N."/>
        </authorList>
    </citation>
    <scope>NUCLEOTIDE SEQUENCE [LARGE SCALE GENOMIC DNA]</scope>
    <source>
        <strain evidence="2">DSM 24204</strain>
    </source>
</reference>
<proteinExistence type="predicted"/>
<dbReference type="STRING" id="97481.SAMN05444853_10616"/>
<dbReference type="Proteomes" id="UP001224812">
    <property type="component" value="Unassembled WGS sequence"/>
</dbReference>
<dbReference type="GeneID" id="83543575"/>
<reference evidence="3" key="1">
    <citation type="submission" date="2016-10" db="EMBL/GenBank/DDBJ databases">
        <authorList>
            <person name="Varghese N."/>
            <person name="Submissions S."/>
        </authorList>
    </citation>
    <scope>NUCLEOTIDE SEQUENCE [LARGE SCALE GENOMIC DNA]</scope>
    <source>
        <strain evidence="3">DSM 24204</strain>
    </source>
</reference>
<dbReference type="Proteomes" id="UP000198883">
    <property type="component" value="Unassembled WGS sequence"/>
</dbReference>
<organism evidence="2 3">
    <name type="scientific">Phocoenobacter skyensis</name>
    <dbReference type="NCBI Taxonomy" id="97481"/>
    <lineage>
        <taxon>Bacteria</taxon>
        <taxon>Pseudomonadati</taxon>
        <taxon>Pseudomonadota</taxon>
        <taxon>Gammaproteobacteria</taxon>
        <taxon>Pasteurellales</taxon>
        <taxon>Pasteurellaceae</taxon>
        <taxon>Phocoenobacter</taxon>
    </lineage>
</organism>
<sequence length="176" mass="21170">MKPLKNTLLGLLKNQPEFTFHTFDNIINFIDYVEAFASQWVDKIEMNNNVVCVWIGYFSSEEELYDNYLSFNYENEEVSRLCKDTGLDYYDEDFIESWWFETLEINNLLNNKDYLSDFEYFFDELIVKLKELDLSQYNSISFLFGTQDQNENLFAYQGMTMKNAPIQFVFKKEYVK</sequence>
<dbReference type="EMBL" id="JASAVS010000005">
    <property type="protein sequence ID" value="MDP8084990.1"/>
    <property type="molecule type" value="Genomic_DNA"/>
</dbReference>
<evidence type="ECO:0000313" key="3">
    <source>
        <dbReference type="Proteomes" id="UP000198883"/>
    </source>
</evidence>
<dbReference type="EMBL" id="FOBN01000006">
    <property type="protein sequence ID" value="SEM13652.1"/>
    <property type="molecule type" value="Genomic_DNA"/>
</dbReference>
<evidence type="ECO:0000313" key="2">
    <source>
        <dbReference type="EMBL" id="SEM13652.1"/>
    </source>
</evidence>
<dbReference type="OrthoDB" id="5186491at2"/>
<accession>A0A1H7VWE9</accession>
<evidence type="ECO:0000313" key="1">
    <source>
        <dbReference type="EMBL" id="MDP8084990.1"/>
    </source>
</evidence>
<gene>
    <name evidence="1" type="ORF">QJT92_03465</name>
    <name evidence="2" type="ORF">SAMN05444853_10616</name>
</gene>
<name>A0A1H7VWE9_9PAST</name>
<reference evidence="1 4" key="3">
    <citation type="journal article" date="2023" name="Front. Microbiol.">
        <title>Phylogeography and host specificity of Pasteurellaceae pathogenic to sea-farmed fish in the north-east Atlantic.</title>
        <authorList>
            <person name="Gulla S."/>
            <person name="Colquhoun D.J."/>
            <person name="Olsen A.B."/>
            <person name="Spilsberg B."/>
            <person name="Lagesen K."/>
            <person name="Aakesson C.P."/>
            <person name="Strom S."/>
            <person name="Manji F."/>
            <person name="Birkbeck T.H."/>
            <person name="Nilsen H.K."/>
        </authorList>
    </citation>
    <scope>NUCLEOTIDE SEQUENCE [LARGE SCALE GENOMIC DNA]</scope>
    <source>
        <strain evidence="1 4">VIO11850</strain>
    </source>
</reference>
<protein>
    <submittedName>
        <fullName evidence="1">Immunity 22 family protein</fullName>
    </submittedName>
    <submittedName>
        <fullName evidence="2">Immunity protein 22</fullName>
    </submittedName>
</protein>
<evidence type="ECO:0000313" key="4">
    <source>
        <dbReference type="Proteomes" id="UP001224812"/>
    </source>
</evidence>
<keyword evidence="4" id="KW-1185">Reference proteome</keyword>
<dbReference type="InterPro" id="IPR025560">
    <property type="entry name" value="Imm22"/>
</dbReference>